<proteinExistence type="predicted"/>
<organism evidence="2 3">
    <name type="scientific">Shewanella indica</name>
    <dbReference type="NCBI Taxonomy" id="768528"/>
    <lineage>
        <taxon>Bacteria</taxon>
        <taxon>Pseudomonadati</taxon>
        <taxon>Pseudomonadota</taxon>
        <taxon>Gammaproteobacteria</taxon>
        <taxon>Alteromonadales</taxon>
        <taxon>Shewanellaceae</taxon>
        <taxon>Shewanella</taxon>
    </lineage>
</organism>
<name>A0ABU4Q897_9GAMM</name>
<gene>
    <name evidence="2" type="ORF">SIL79_01325</name>
</gene>
<evidence type="ECO:0000256" key="1">
    <source>
        <dbReference type="SAM" id="MobiDB-lite"/>
    </source>
</evidence>
<sequence length="413" mass="47004">MAIDKRFSDVRPRHPRGGPDGGRDIEALFRDESLAYGAVGFVNQANDSNEQKRTINEKFASDLHSALGANKKPSVFVFFTNINLTIGDKDSLIESAKKQGITHCEILDRERLRITLDSPDGFSLRFQYLNITLSEEEQASFFARWGDDIQSVISTGFQRIEGTLNRLLFLQESTDPLNHLTLSFELKEKYSADDIGHFRLFCSMYLKEPKQKILGIIFGSSDKSNRMRNDKGSDFTEQIPGIKHGIAGGQWESYLDIENDSETEIDDDEDERYKQVGSSSSIGRSEVEFLPISYSKDSFIRYFPTICLKDIDEAMFLPIANKSLAEKVKAIHIYSNGYKIQEIGPECLKIDEGEFDPSIPVEFTPQELEDPWVRIRPSEMSSAFHIRFFEQTPKRMFVPDQVQNSLEGRGKNA</sequence>
<feature type="region of interest" description="Disordered" evidence="1">
    <location>
        <begin position="1"/>
        <end position="23"/>
    </location>
</feature>
<keyword evidence="3" id="KW-1185">Reference proteome</keyword>
<comment type="caution">
    <text evidence="2">The sequence shown here is derived from an EMBL/GenBank/DDBJ whole genome shotgun (WGS) entry which is preliminary data.</text>
</comment>
<evidence type="ECO:0000313" key="2">
    <source>
        <dbReference type="EMBL" id="MDX6015018.1"/>
    </source>
</evidence>
<accession>A0ABU4Q897</accession>
<protein>
    <submittedName>
        <fullName evidence="2">Uncharacterized protein</fullName>
    </submittedName>
</protein>
<dbReference type="GeneID" id="88622107"/>
<reference evidence="2 3" key="1">
    <citation type="submission" date="2023-11" db="EMBL/GenBank/DDBJ databases">
        <title>MicrobeMod: A computational toolkit for identifying prokaryotic methylation and restriction-modification with nanopore sequencing.</title>
        <authorList>
            <person name="Crits-Christoph A."/>
            <person name="Kang S.C."/>
            <person name="Lee H."/>
            <person name="Ostrov N."/>
        </authorList>
    </citation>
    <scope>NUCLEOTIDE SEQUENCE [LARGE SCALE GENOMIC DNA]</scope>
    <source>
        <strain evidence="2 3">ATCC BAA-2732</strain>
    </source>
</reference>
<feature type="compositionally biased region" description="Basic and acidic residues" evidence="1">
    <location>
        <begin position="1"/>
        <end position="12"/>
    </location>
</feature>
<dbReference type="Proteomes" id="UP001272773">
    <property type="component" value="Unassembled WGS sequence"/>
</dbReference>
<dbReference type="EMBL" id="JAWXXR010000001">
    <property type="protein sequence ID" value="MDX6015018.1"/>
    <property type="molecule type" value="Genomic_DNA"/>
</dbReference>
<evidence type="ECO:0000313" key="3">
    <source>
        <dbReference type="Proteomes" id="UP001272773"/>
    </source>
</evidence>
<dbReference type="RefSeq" id="WP_319618915.1">
    <property type="nucleotide sequence ID" value="NZ_JAWXXR010000001.1"/>
</dbReference>